<evidence type="ECO:0000313" key="3">
    <source>
        <dbReference type="Proteomes" id="UP000307440"/>
    </source>
</evidence>
<organism evidence="2 3">
    <name type="scientific">Coprinopsis marcescibilis</name>
    <name type="common">Agaric fungus</name>
    <name type="synonym">Psathyrella marcescibilis</name>
    <dbReference type="NCBI Taxonomy" id="230819"/>
    <lineage>
        <taxon>Eukaryota</taxon>
        <taxon>Fungi</taxon>
        <taxon>Dikarya</taxon>
        <taxon>Basidiomycota</taxon>
        <taxon>Agaricomycotina</taxon>
        <taxon>Agaricomycetes</taxon>
        <taxon>Agaricomycetidae</taxon>
        <taxon>Agaricales</taxon>
        <taxon>Agaricineae</taxon>
        <taxon>Psathyrellaceae</taxon>
        <taxon>Coprinopsis</taxon>
    </lineage>
</organism>
<dbReference type="AlphaFoldDB" id="A0A5C3KYU2"/>
<protein>
    <submittedName>
        <fullName evidence="2">Uncharacterized protein</fullName>
    </submittedName>
</protein>
<sequence>MYRANVPTELDVLDSPLLSPTPLGSAFLGNVPGSALAERIFNDPGSWETSEEYDDSALDQMAWLVDEVEKYGLHSASSSLDSASTVDGSMPEKANLVSSIMHARNRDTLMDIKRRNIRPISLASLFERSGEDFIRDIQPHLLKSGAELTPATADFFSPMSGSTDGSSVLTAATDKSEFLSAPIYSASTTLNFLDLYLDSPNKDAFRKSIQAKSRPRTPAQPPSLKIISESASVRPASIMSPSLSHPDMSVLPLKRGSSVPPLDTLALRQPEAAKPLADIMSPEPRLALPPGLAQPLEETKPQLTVEEVSVSQVVTVPDSIARALPQPTPPPAYSSRQSSPPRPLPQAQPSPSPSPAPAKTAGIIGQASTPVRRLPSIPPSTRSAVPSLNNSIASPLPTSLPTATSALLSPEPTQTILYQSRPMSAVRSPLGGPMGPRTRASAYNRHERTSSTGNRITSGLARRPPVLQL</sequence>
<feature type="region of interest" description="Disordered" evidence="1">
    <location>
        <begin position="425"/>
        <end position="469"/>
    </location>
</feature>
<dbReference type="Proteomes" id="UP000307440">
    <property type="component" value="Unassembled WGS sequence"/>
</dbReference>
<feature type="compositionally biased region" description="Polar residues" evidence="1">
    <location>
        <begin position="379"/>
        <end position="392"/>
    </location>
</feature>
<dbReference type="EMBL" id="ML210181">
    <property type="protein sequence ID" value="TFK25831.1"/>
    <property type="molecule type" value="Genomic_DNA"/>
</dbReference>
<feature type="compositionally biased region" description="Pro residues" evidence="1">
    <location>
        <begin position="340"/>
        <end position="356"/>
    </location>
</feature>
<accession>A0A5C3KYU2</accession>
<dbReference type="STRING" id="230819.A0A5C3KYU2"/>
<proteinExistence type="predicted"/>
<dbReference type="OrthoDB" id="3002189at2759"/>
<name>A0A5C3KYU2_COPMA</name>
<reference evidence="2 3" key="1">
    <citation type="journal article" date="2019" name="Nat. Ecol. Evol.">
        <title>Megaphylogeny resolves global patterns of mushroom evolution.</title>
        <authorList>
            <person name="Varga T."/>
            <person name="Krizsan K."/>
            <person name="Foldi C."/>
            <person name="Dima B."/>
            <person name="Sanchez-Garcia M."/>
            <person name="Sanchez-Ramirez S."/>
            <person name="Szollosi G.J."/>
            <person name="Szarkandi J.G."/>
            <person name="Papp V."/>
            <person name="Albert L."/>
            <person name="Andreopoulos W."/>
            <person name="Angelini C."/>
            <person name="Antonin V."/>
            <person name="Barry K.W."/>
            <person name="Bougher N.L."/>
            <person name="Buchanan P."/>
            <person name="Buyck B."/>
            <person name="Bense V."/>
            <person name="Catcheside P."/>
            <person name="Chovatia M."/>
            <person name="Cooper J."/>
            <person name="Damon W."/>
            <person name="Desjardin D."/>
            <person name="Finy P."/>
            <person name="Geml J."/>
            <person name="Haridas S."/>
            <person name="Hughes K."/>
            <person name="Justo A."/>
            <person name="Karasinski D."/>
            <person name="Kautmanova I."/>
            <person name="Kiss B."/>
            <person name="Kocsube S."/>
            <person name="Kotiranta H."/>
            <person name="LaButti K.M."/>
            <person name="Lechner B.E."/>
            <person name="Liimatainen K."/>
            <person name="Lipzen A."/>
            <person name="Lukacs Z."/>
            <person name="Mihaltcheva S."/>
            <person name="Morgado L.N."/>
            <person name="Niskanen T."/>
            <person name="Noordeloos M.E."/>
            <person name="Ohm R.A."/>
            <person name="Ortiz-Santana B."/>
            <person name="Ovrebo C."/>
            <person name="Racz N."/>
            <person name="Riley R."/>
            <person name="Savchenko A."/>
            <person name="Shiryaev A."/>
            <person name="Soop K."/>
            <person name="Spirin V."/>
            <person name="Szebenyi C."/>
            <person name="Tomsovsky M."/>
            <person name="Tulloss R.E."/>
            <person name="Uehling J."/>
            <person name="Grigoriev I.V."/>
            <person name="Vagvolgyi C."/>
            <person name="Papp T."/>
            <person name="Martin F.M."/>
            <person name="Miettinen O."/>
            <person name="Hibbett D.S."/>
            <person name="Nagy L.G."/>
        </authorList>
    </citation>
    <scope>NUCLEOTIDE SEQUENCE [LARGE SCALE GENOMIC DNA]</scope>
    <source>
        <strain evidence="2 3">CBS 121175</strain>
    </source>
</reference>
<keyword evidence="3" id="KW-1185">Reference proteome</keyword>
<evidence type="ECO:0000313" key="2">
    <source>
        <dbReference type="EMBL" id="TFK25831.1"/>
    </source>
</evidence>
<gene>
    <name evidence="2" type="ORF">FA15DRAFT_668000</name>
</gene>
<evidence type="ECO:0000256" key="1">
    <source>
        <dbReference type="SAM" id="MobiDB-lite"/>
    </source>
</evidence>
<feature type="region of interest" description="Disordered" evidence="1">
    <location>
        <begin position="320"/>
        <end position="392"/>
    </location>
</feature>